<dbReference type="CDD" id="cd10032">
    <property type="entry name" value="UDG-F6_HDG"/>
    <property type="match status" value="1"/>
</dbReference>
<dbReference type="Proteomes" id="UP000240042">
    <property type="component" value="Unassembled WGS sequence"/>
</dbReference>
<dbReference type="InterPro" id="IPR036895">
    <property type="entry name" value="Uracil-DNA_glycosylase-like_sf"/>
</dbReference>
<evidence type="ECO:0000313" key="2">
    <source>
        <dbReference type="Proteomes" id="UP000240042"/>
    </source>
</evidence>
<reference evidence="2" key="1">
    <citation type="submission" date="2016-10" db="EMBL/GenBank/DDBJ databases">
        <authorList>
            <person name="Varghese N."/>
            <person name="Submissions S."/>
        </authorList>
    </citation>
    <scope>NUCLEOTIDE SEQUENCE [LARGE SCALE GENOMIC DNA]</scope>
    <source>
        <strain evidence="2">ATCC 43811</strain>
    </source>
</reference>
<keyword evidence="2" id="KW-1185">Reference proteome</keyword>
<dbReference type="STRING" id="34097.SAMN02745150_00040"/>
<sequence>MIENHPLEPFIVEDAVVLMLGSFPPKREKWSMEFYYPNFINDMWRIFGLGFFEDKNYFLKDARHFDKEKIQQFLCEKKIAVADAAQSVFRKKNNASDSDLQIKCILDFNKILQQLPKCQYLMTTGEKSAQICSNFFNISTPKVNKNISFTYMCRSFYLYRLPSSSRAYPLALEKKAAAYRNVFTEIGLIGPA</sequence>
<dbReference type="RefSeq" id="WP_092316922.1">
    <property type="nucleotide sequence ID" value="NZ_FOKY01000001.1"/>
</dbReference>
<gene>
    <name evidence="1" type="ORF">SAMN02745150_00040</name>
</gene>
<dbReference type="SUPFAM" id="SSF52141">
    <property type="entry name" value="Uracil-DNA glycosylase-like"/>
    <property type="match status" value="1"/>
</dbReference>
<accession>A0A1I1CYS1</accession>
<dbReference type="OrthoDB" id="9799921at2"/>
<name>A0A1I1CYS1_BREAD</name>
<dbReference type="AlphaFoldDB" id="A0A1I1CYS1"/>
<protein>
    <submittedName>
        <fullName evidence="1">G/U mismatch-specific uracil-DNA glycosylase</fullName>
    </submittedName>
</protein>
<organism evidence="1 2">
    <name type="scientific">Brevinema andersonii</name>
    <dbReference type="NCBI Taxonomy" id="34097"/>
    <lineage>
        <taxon>Bacteria</taxon>
        <taxon>Pseudomonadati</taxon>
        <taxon>Spirochaetota</taxon>
        <taxon>Spirochaetia</taxon>
        <taxon>Brevinematales</taxon>
        <taxon>Brevinemataceae</taxon>
        <taxon>Brevinema</taxon>
    </lineage>
</organism>
<evidence type="ECO:0000313" key="1">
    <source>
        <dbReference type="EMBL" id="SFB67242.1"/>
    </source>
</evidence>
<proteinExistence type="predicted"/>
<dbReference type="EMBL" id="FOKY01000001">
    <property type="protein sequence ID" value="SFB67242.1"/>
    <property type="molecule type" value="Genomic_DNA"/>
</dbReference>
<dbReference type="Gene3D" id="3.40.470.10">
    <property type="entry name" value="Uracil-DNA glycosylase-like domain"/>
    <property type="match status" value="1"/>
</dbReference>